<dbReference type="SUPFAM" id="SSF53067">
    <property type="entry name" value="Actin-like ATPase domain"/>
    <property type="match status" value="1"/>
</dbReference>
<sequence>TVRIQRPNADSPISQKELDSIVEKIEDETTQAAKTKISLDDQWIHLGMVITDYKVDEKFISFPLDLTGETLECIVLHGYWQTSMQKTVDVISNQLGVDISMVWETAVTRALQARDQRESFVLVDVGGRATEIVLVKGRRVIHNVTINVGADDWTDVLSRKLKVSDRQAEKMKHAFQEGVLDQQRSTEVRETLEIAIEDYVSLLAEAMRHISPDSDLPPVLYFSGEGSALDTLKSKVLTYPWKNNGLFTNFPHVERLSGSFLNESLYYGYNILS</sequence>
<dbReference type="InterPro" id="IPR043129">
    <property type="entry name" value="ATPase_NBD"/>
</dbReference>
<accession>A0A955LWT1</accession>
<dbReference type="PANTHER" id="PTHR32432:SF3">
    <property type="entry name" value="ETHANOLAMINE UTILIZATION PROTEIN EUTJ"/>
    <property type="match status" value="1"/>
</dbReference>
<feature type="non-terminal residue" evidence="1">
    <location>
        <position position="1"/>
    </location>
</feature>
<dbReference type="AlphaFoldDB" id="A0A955LWT1"/>
<dbReference type="Gene3D" id="3.30.420.40">
    <property type="match status" value="2"/>
</dbReference>
<comment type="caution">
    <text evidence="1">The sequence shown here is derived from an EMBL/GenBank/DDBJ whole genome shotgun (WGS) entry which is preliminary data.</text>
</comment>
<gene>
    <name evidence="1" type="ORF">KC573_04530</name>
</gene>
<organism evidence="1 2">
    <name type="scientific">candidate division WWE3 bacterium</name>
    <dbReference type="NCBI Taxonomy" id="2053526"/>
    <lineage>
        <taxon>Bacteria</taxon>
        <taxon>Katanobacteria</taxon>
    </lineage>
</organism>
<reference evidence="1" key="2">
    <citation type="journal article" date="2021" name="Microbiome">
        <title>Successional dynamics and alternative stable states in a saline activated sludge microbial community over 9 years.</title>
        <authorList>
            <person name="Wang Y."/>
            <person name="Ye J."/>
            <person name="Ju F."/>
            <person name="Liu L."/>
            <person name="Boyd J.A."/>
            <person name="Deng Y."/>
            <person name="Parks D.H."/>
            <person name="Jiang X."/>
            <person name="Yin X."/>
            <person name="Woodcroft B.J."/>
            <person name="Tyson G.W."/>
            <person name="Hugenholtz P."/>
            <person name="Polz M.F."/>
            <person name="Zhang T."/>
        </authorList>
    </citation>
    <scope>NUCLEOTIDE SEQUENCE</scope>
    <source>
        <strain evidence="1">HKST-UBA02</strain>
    </source>
</reference>
<evidence type="ECO:0000313" key="2">
    <source>
        <dbReference type="Proteomes" id="UP000699691"/>
    </source>
</evidence>
<dbReference type="InterPro" id="IPR050696">
    <property type="entry name" value="FtsA/MreB"/>
</dbReference>
<protein>
    <recommendedName>
        <fullName evidence="3">SHS2 domain-containing protein</fullName>
    </recommendedName>
</protein>
<dbReference type="EMBL" id="JAGQKY010000274">
    <property type="protein sequence ID" value="MCA9398071.1"/>
    <property type="molecule type" value="Genomic_DNA"/>
</dbReference>
<evidence type="ECO:0000313" key="1">
    <source>
        <dbReference type="EMBL" id="MCA9398071.1"/>
    </source>
</evidence>
<dbReference type="Proteomes" id="UP000699691">
    <property type="component" value="Unassembled WGS sequence"/>
</dbReference>
<name>A0A955LWT1_UNCKA</name>
<dbReference type="PANTHER" id="PTHR32432">
    <property type="entry name" value="CELL DIVISION PROTEIN FTSA-RELATED"/>
    <property type="match status" value="1"/>
</dbReference>
<proteinExistence type="predicted"/>
<reference evidence="1" key="1">
    <citation type="submission" date="2020-04" db="EMBL/GenBank/DDBJ databases">
        <authorList>
            <person name="Zhang T."/>
        </authorList>
    </citation>
    <scope>NUCLEOTIDE SEQUENCE</scope>
    <source>
        <strain evidence="1">HKST-UBA02</strain>
    </source>
</reference>
<evidence type="ECO:0008006" key="3">
    <source>
        <dbReference type="Google" id="ProtNLM"/>
    </source>
</evidence>